<reference evidence="8 9" key="1">
    <citation type="submission" date="2017-05" db="EMBL/GenBank/DDBJ databases">
        <authorList>
            <person name="Varghese N."/>
            <person name="Submissions S."/>
        </authorList>
    </citation>
    <scope>NUCLEOTIDE SEQUENCE [LARGE SCALE GENOMIC DNA]</scope>
    <source>
        <strain evidence="8 9">DSM 21194</strain>
    </source>
</reference>
<evidence type="ECO:0000256" key="2">
    <source>
        <dbReference type="ARBA" id="ARBA00022475"/>
    </source>
</evidence>
<dbReference type="AlphaFoldDB" id="A0A521C5T5"/>
<evidence type="ECO:0000256" key="3">
    <source>
        <dbReference type="ARBA" id="ARBA00022692"/>
    </source>
</evidence>
<dbReference type="InterPro" id="IPR018461">
    <property type="entry name" value="Na/H_Antiport_NhaC-like_C"/>
</dbReference>
<feature type="transmembrane region" description="Helical" evidence="6">
    <location>
        <begin position="184"/>
        <end position="211"/>
    </location>
</feature>
<feature type="transmembrane region" description="Helical" evidence="6">
    <location>
        <begin position="34"/>
        <end position="55"/>
    </location>
</feature>
<feature type="transmembrane region" description="Helical" evidence="6">
    <location>
        <begin position="231"/>
        <end position="250"/>
    </location>
</feature>
<comment type="subcellular location">
    <subcellularLocation>
        <location evidence="1">Cell membrane</location>
        <topology evidence="1">Multi-pass membrane protein</topology>
    </subcellularLocation>
</comment>
<evidence type="ECO:0000256" key="4">
    <source>
        <dbReference type="ARBA" id="ARBA00022989"/>
    </source>
</evidence>
<accession>A0A521C5T5</accession>
<sequence length="570" mass="61444">MKRKLLAMAAVCSIVFLFVGVGYAFPGESAGGAGVTGSWLSILPPLVAIGIALLFRQVLFALFLGIWCGAFLIGDLSFSGVFTSFFTTLSGYIVPATADVSHMSIIVFTLLIGGMVGIITDNGGTRGVIQNITRYVRTKVHGQLVTSLMGFIVFFDDYANTMVVGNTMRPLTDKLRISRAKLAYLVDATAAPVATIALVSTWIGAMVGFIADAEEKMPKFNESAYAVFINSLPYNFYAFFTIFFVLLIAWSGRDFATMLKARIKLYKAKHDPTLDTYNLWKDKIEDDEKKKTVSHWSNAAVPIGTLILGTVAGLLVTGEGGTVQSIIETADSYKALLWGSLLSIVVAIVMTLARRLLSVDELLEGMMEGMHTMFDGLLILVMAWALSAITVELGTADYLMSVFGDTLNPFWLPALVLVLSALTSFATGSSWGTMGILMPLVVPLAWEIGNNSGLPFEMTHEIIYASVSAVLGGSVWGDHCSPISDTTILSSIATQCDHVEHVNTQLPYAMIVGGISISGMAGILVFGIPWWIIYPLGIAVIAGIIYRFGEVPDPEEYTPEGKEAAMTSLD</sequence>
<keyword evidence="3 6" id="KW-0812">Transmembrane</keyword>
<protein>
    <submittedName>
        <fullName evidence="8">Transporter, NhaC family</fullName>
    </submittedName>
</protein>
<feature type="domain" description="Na+/H+ antiporter NhaC-like C-terminal" evidence="7">
    <location>
        <begin position="193"/>
        <end position="519"/>
    </location>
</feature>
<feature type="transmembrane region" description="Helical" evidence="6">
    <location>
        <begin position="410"/>
        <end position="428"/>
    </location>
</feature>
<evidence type="ECO:0000256" key="5">
    <source>
        <dbReference type="ARBA" id="ARBA00023136"/>
    </source>
</evidence>
<name>A0A521C5T5_9BACT</name>
<dbReference type="Pfam" id="PF03553">
    <property type="entry name" value="Na_H_antiporter"/>
    <property type="match status" value="1"/>
</dbReference>
<feature type="transmembrane region" description="Helical" evidence="6">
    <location>
        <begin position="100"/>
        <end position="120"/>
    </location>
</feature>
<keyword evidence="2" id="KW-1003">Cell membrane</keyword>
<dbReference type="GO" id="GO:0005886">
    <property type="term" value="C:plasma membrane"/>
    <property type="evidence" value="ECO:0007669"/>
    <property type="project" value="UniProtKB-SubCell"/>
</dbReference>
<dbReference type="Proteomes" id="UP000317593">
    <property type="component" value="Unassembled WGS sequence"/>
</dbReference>
<organism evidence="8 9">
    <name type="scientific">Fodinibius sediminis</name>
    <dbReference type="NCBI Taxonomy" id="1214077"/>
    <lineage>
        <taxon>Bacteria</taxon>
        <taxon>Pseudomonadati</taxon>
        <taxon>Balneolota</taxon>
        <taxon>Balneolia</taxon>
        <taxon>Balneolales</taxon>
        <taxon>Balneolaceae</taxon>
        <taxon>Fodinibius</taxon>
    </lineage>
</organism>
<evidence type="ECO:0000313" key="8">
    <source>
        <dbReference type="EMBL" id="SMO54877.1"/>
    </source>
</evidence>
<evidence type="ECO:0000256" key="1">
    <source>
        <dbReference type="ARBA" id="ARBA00004651"/>
    </source>
</evidence>
<keyword evidence="9" id="KW-1185">Reference proteome</keyword>
<feature type="transmembrane region" description="Helical" evidence="6">
    <location>
        <begin position="508"/>
        <end position="526"/>
    </location>
</feature>
<proteinExistence type="predicted"/>
<dbReference type="PANTHER" id="PTHR43478:SF1">
    <property type="entry name" value="NA+_H+ ANTIPORTER NHAC-LIKE C-TERMINAL DOMAIN-CONTAINING PROTEIN"/>
    <property type="match status" value="1"/>
</dbReference>
<dbReference type="EMBL" id="FXTH01000005">
    <property type="protein sequence ID" value="SMO54877.1"/>
    <property type="molecule type" value="Genomic_DNA"/>
</dbReference>
<keyword evidence="4 6" id="KW-1133">Transmembrane helix</keyword>
<feature type="transmembrane region" description="Helical" evidence="6">
    <location>
        <begin position="532"/>
        <end position="549"/>
    </location>
</feature>
<feature type="transmembrane region" description="Helical" evidence="6">
    <location>
        <begin position="336"/>
        <end position="357"/>
    </location>
</feature>
<feature type="transmembrane region" description="Helical" evidence="6">
    <location>
        <begin position="62"/>
        <end position="94"/>
    </location>
</feature>
<evidence type="ECO:0000256" key="6">
    <source>
        <dbReference type="SAM" id="Phobius"/>
    </source>
</evidence>
<dbReference type="PANTHER" id="PTHR43478">
    <property type="entry name" value="NA+/H+ ANTIPORTER-RELATED"/>
    <property type="match status" value="1"/>
</dbReference>
<evidence type="ECO:0000259" key="7">
    <source>
        <dbReference type="Pfam" id="PF03553"/>
    </source>
</evidence>
<feature type="transmembrane region" description="Helical" evidence="6">
    <location>
        <begin position="369"/>
        <end position="390"/>
    </location>
</feature>
<keyword evidence="5 6" id="KW-0472">Membrane</keyword>
<gene>
    <name evidence="8" type="ORF">SAMN06265218_10582</name>
</gene>
<evidence type="ECO:0000313" key="9">
    <source>
        <dbReference type="Proteomes" id="UP000317593"/>
    </source>
</evidence>
<dbReference type="OrthoDB" id="9762978at2"/>
<feature type="transmembrane region" description="Helical" evidence="6">
    <location>
        <begin position="299"/>
        <end position="316"/>
    </location>
</feature>